<name>A0A182Q450_9DIPT</name>
<protein>
    <recommendedName>
        <fullName evidence="2">Peptidase S8 pro-domain domain-containing protein</fullName>
    </recommendedName>
</protein>
<feature type="domain" description="Peptidase S8 pro-domain" evidence="2">
    <location>
        <begin position="119"/>
        <end position="147"/>
    </location>
</feature>
<accession>A0A182Q450</accession>
<evidence type="ECO:0000313" key="3">
    <source>
        <dbReference type="EnsemblMetazoa" id="AFAF002701-PA"/>
    </source>
</evidence>
<evidence type="ECO:0000313" key="4">
    <source>
        <dbReference type="Proteomes" id="UP000075886"/>
    </source>
</evidence>
<dbReference type="STRING" id="69004.A0A182Q450"/>
<organism evidence="3 4">
    <name type="scientific">Anopheles farauti</name>
    <dbReference type="NCBI Taxonomy" id="69004"/>
    <lineage>
        <taxon>Eukaryota</taxon>
        <taxon>Metazoa</taxon>
        <taxon>Ecdysozoa</taxon>
        <taxon>Arthropoda</taxon>
        <taxon>Hexapoda</taxon>
        <taxon>Insecta</taxon>
        <taxon>Pterygota</taxon>
        <taxon>Neoptera</taxon>
        <taxon>Endopterygota</taxon>
        <taxon>Diptera</taxon>
        <taxon>Nematocera</taxon>
        <taxon>Culicoidea</taxon>
        <taxon>Culicidae</taxon>
        <taxon>Anophelinae</taxon>
        <taxon>Anopheles</taxon>
    </lineage>
</organism>
<dbReference type="AlphaFoldDB" id="A0A182Q450"/>
<keyword evidence="4" id="KW-1185">Reference proteome</keyword>
<dbReference type="SUPFAM" id="SSF54897">
    <property type="entry name" value="Protease propeptides/inhibitors"/>
    <property type="match status" value="1"/>
</dbReference>
<evidence type="ECO:0000256" key="1">
    <source>
        <dbReference type="SAM" id="MobiDB-lite"/>
    </source>
</evidence>
<feature type="region of interest" description="Disordered" evidence="1">
    <location>
        <begin position="142"/>
        <end position="169"/>
    </location>
</feature>
<dbReference type="InterPro" id="IPR032815">
    <property type="entry name" value="S8_pro-domain"/>
</dbReference>
<feature type="compositionally biased region" description="Polar residues" evidence="1">
    <location>
        <begin position="150"/>
        <end position="169"/>
    </location>
</feature>
<dbReference type="Proteomes" id="UP000075886">
    <property type="component" value="Unassembled WGS sequence"/>
</dbReference>
<dbReference type="Pfam" id="PF16470">
    <property type="entry name" value="S8_pro-domain"/>
    <property type="match status" value="1"/>
</dbReference>
<reference evidence="4" key="1">
    <citation type="submission" date="2014-01" db="EMBL/GenBank/DDBJ databases">
        <title>The Genome Sequence of Anopheles farauti FAR1 (V2).</title>
        <authorList>
            <consortium name="The Broad Institute Genomics Platform"/>
            <person name="Neafsey D.E."/>
            <person name="Besansky N."/>
            <person name="Howell P."/>
            <person name="Walton C."/>
            <person name="Young S.K."/>
            <person name="Zeng Q."/>
            <person name="Gargeya S."/>
            <person name="Fitzgerald M."/>
            <person name="Haas B."/>
            <person name="Abouelleil A."/>
            <person name="Allen A.W."/>
            <person name="Alvarado L."/>
            <person name="Arachchi H.M."/>
            <person name="Berlin A.M."/>
            <person name="Chapman S.B."/>
            <person name="Gainer-Dewar J."/>
            <person name="Goldberg J."/>
            <person name="Griggs A."/>
            <person name="Gujja S."/>
            <person name="Hansen M."/>
            <person name="Howarth C."/>
            <person name="Imamovic A."/>
            <person name="Ireland A."/>
            <person name="Larimer J."/>
            <person name="McCowan C."/>
            <person name="Murphy C."/>
            <person name="Pearson M."/>
            <person name="Poon T.W."/>
            <person name="Priest M."/>
            <person name="Roberts A."/>
            <person name="Saif S."/>
            <person name="Shea T."/>
            <person name="Sisk P."/>
            <person name="Sykes S."/>
            <person name="Wortman J."/>
            <person name="Nusbaum C."/>
            <person name="Birren B."/>
        </authorList>
    </citation>
    <scope>NUCLEOTIDE SEQUENCE [LARGE SCALE GENOMIC DNA]</scope>
    <source>
        <strain evidence="4">FAR1</strain>
    </source>
</reference>
<proteinExistence type="predicted"/>
<feature type="region of interest" description="Disordered" evidence="1">
    <location>
        <begin position="14"/>
        <end position="34"/>
    </location>
</feature>
<dbReference type="Gene3D" id="3.30.70.850">
    <property type="entry name" value="Peptidase S8, pro-domain"/>
    <property type="match status" value="1"/>
</dbReference>
<dbReference type="InterPro" id="IPR038466">
    <property type="entry name" value="S8_pro-domain_sf"/>
</dbReference>
<sequence length="169" mass="18087">MCLGYGELILQQRGQCGQDSHRPVPNHSRPGHRGRDYYQWMTTPRMATIALIGINPAVNCDENVTVTNVNGSSVIGGDANHGLLAGILAIASSSSSGLTDDLTGESDENDESLGHFTHHWAVHIPDGDQQGLADRVATEHGFINRGKDNPNASVTISLHPEASSQPQTR</sequence>
<evidence type="ECO:0000259" key="2">
    <source>
        <dbReference type="Pfam" id="PF16470"/>
    </source>
</evidence>
<dbReference type="EnsemblMetazoa" id="AFAF002701-RA">
    <property type="protein sequence ID" value="AFAF002701-PA"/>
    <property type="gene ID" value="AFAF002701"/>
</dbReference>
<dbReference type="VEuPathDB" id="VectorBase:AFAF002701"/>
<reference evidence="3" key="2">
    <citation type="submission" date="2020-05" db="UniProtKB">
        <authorList>
            <consortium name="EnsemblMetazoa"/>
        </authorList>
    </citation>
    <scope>IDENTIFICATION</scope>
    <source>
        <strain evidence="3">FAR1</strain>
    </source>
</reference>
<dbReference type="EMBL" id="AXCN02001521">
    <property type="status" value="NOT_ANNOTATED_CDS"/>
    <property type="molecule type" value="Genomic_DNA"/>
</dbReference>